<evidence type="ECO:0000256" key="1">
    <source>
        <dbReference type="SAM" id="Phobius"/>
    </source>
</evidence>
<dbReference type="EMBL" id="BPLR01001558">
    <property type="protein sequence ID" value="GIZ03146.1"/>
    <property type="molecule type" value="Genomic_DNA"/>
</dbReference>
<keyword evidence="1" id="KW-0472">Membrane</keyword>
<accession>A0AAV4Y9Q4</accession>
<comment type="caution">
    <text evidence="2">The sequence shown here is derived from an EMBL/GenBank/DDBJ whole genome shotgun (WGS) entry which is preliminary data.</text>
</comment>
<gene>
    <name evidence="2" type="ORF">CEXT_524781</name>
</gene>
<dbReference type="Proteomes" id="UP001054945">
    <property type="component" value="Unassembled WGS sequence"/>
</dbReference>
<reference evidence="2 3" key="1">
    <citation type="submission" date="2021-06" db="EMBL/GenBank/DDBJ databases">
        <title>Caerostris extrusa draft genome.</title>
        <authorList>
            <person name="Kono N."/>
            <person name="Arakawa K."/>
        </authorList>
    </citation>
    <scope>NUCLEOTIDE SEQUENCE [LARGE SCALE GENOMIC DNA]</scope>
</reference>
<feature type="transmembrane region" description="Helical" evidence="1">
    <location>
        <begin position="55"/>
        <end position="72"/>
    </location>
</feature>
<protein>
    <submittedName>
        <fullName evidence="2">Uncharacterized protein</fullName>
    </submittedName>
</protein>
<feature type="transmembrane region" description="Helical" evidence="1">
    <location>
        <begin position="84"/>
        <end position="107"/>
    </location>
</feature>
<name>A0AAV4Y9Q4_CAEEX</name>
<keyword evidence="1" id="KW-0812">Transmembrane</keyword>
<keyword evidence="3" id="KW-1185">Reference proteome</keyword>
<feature type="transmembrane region" description="Helical" evidence="1">
    <location>
        <begin position="119"/>
        <end position="136"/>
    </location>
</feature>
<organism evidence="2 3">
    <name type="scientific">Caerostris extrusa</name>
    <name type="common">Bark spider</name>
    <name type="synonym">Caerostris bankana</name>
    <dbReference type="NCBI Taxonomy" id="172846"/>
    <lineage>
        <taxon>Eukaryota</taxon>
        <taxon>Metazoa</taxon>
        <taxon>Ecdysozoa</taxon>
        <taxon>Arthropoda</taxon>
        <taxon>Chelicerata</taxon>
        <taxon>Arachnida</taxon>
        <taxon>Araneae</taxon>
        <taxon>Araneomorphae</taxon>
        <taxon>Entelegynae</taxon>
        <taxon>Araneoidea</taxon>
        <taxon>Araneidae</taxon>
        <taxon>Caerostris</taxon>
    </lineage>
</organism>
<keyword evidence="1" id="KW-1133">Transmembrane helix</keyword>
<sequence>MPEINIEDRWFSLHLELPYWMEENRKEFRKNLVPRLLFGGIMTHYAINIRERLNFRTYNCICLASFIQYGLIKPSYQSHWTLYTYFNAMLYTGALAVGSAASFIGWGRKFLVTRRLRDFFMSFLYFGSALYVDYIFRNPPIWFHLPDQE</sequence>
<evidence type="ECO:0000313" key="2">
    <source>
        <dbReference type="EMBL" id="GIZ03146.1"/>
    </source>
</evidence>
<evidence type="ECO:0000313" key="3">
    <source>
        <dbReference type="Proteomes" id="UP001054945"/>
    </source>
</evidence>
<dbReference type="AlphaFoldDB" id="A0AAV4Y9Q4"/>
<proteinExistence type="predicted"/>